<evidence type="ECO:0000313" key="2">
    <source>
        <dbReference type="Proteomes" id="UP000241769"/>
    </source>
</evidence>
<gene>
    <name evidence="1" type="ORF">PROFUN_11516</name>
</gene>
<evidence type="ECO:0000313" key="1">
    <source>
        <dbReference type="EMBL" id="PRP80776.1"/>
    </source>
</evidence>
<dbReference type="EMBL" id="MDYQ01000138">
    <property type="protein sequence ID" value="PRP80776.1"/>
    <property type="molecule type" value="Genomic_DNA"/>
</dbReference>
<comment type="caution">
    <text evidence="1">The sequence shown here is derived from an EMBL/GenBank/DDBJ whole genome shotgun (WGS) entry which is preliminary data.</text>
</comment>
<dbReference type="InParanoid" id="A0A2P6N9Z2"/>
<dbReference type="AlphaFoldDB" id="A0A2P6N9Z2"/>
<dbReference type="Proteomes" id="UP000241769">
    <property type="component" value="Unassembled WGS sequence"/>
</dbReference>
<sequence length="62" mass="7219">MSHIPELNLHLRSVLIPFSSKLEQGSSCCRNDDLLQNRLNDNTQPQRMSHMKTLHSSYWRPG</sequence>
<reference evidence="1 2" key="1">
    <citation type="journal article" date="2018" name="Genome Biol. Evol.">
        <title>Multiple Roots of Fruiting Body Formation in Amoebozoa.</title>
        <authorList>
            <person name="Hillmann F."/>
            <person name="Forbes G."/>
            <person name="Novohradska S."/>
            <person name="Ferling I."/>
            <person name="Riege K."/>
            <person name="Groth M."/>
            <person name="Westermann M."/>
            <person name="Marz M."/>
            <person name="Spaller T."/>
            <person name="Winckler T."/>
            <person name="Schaap P."/>
            <person name="Glockner G."/>
        </authorList>
    </citation>
    <scope>NUCLEOTIDE SEQUENCE [LARGE SCALE GENOMIC DNA]</scope>
    <source>
        <strain evidence="1 2">Jena</strain>
    </source>
</reference>
<accession>A0A2P6N9Z2</accession>
<keyword evidence="2" id="KW-1185">Reference proteome</keyword>
<proteinExistence type="predicted"/>
<name>A0A2P6N9Z2_9EUKA</name>
<organism evidence="1 2">
    <name type="scientific">Planoprotostelium fungivorum</name>
    <dbReference type="NCBI Taxonomy" id="1890364"/>
    <lineage>
        <taxon>Eukaryota</taxon>
        <taxon>Amoebozoa</taxon>
        <taxon>Evosea</taxon>
        <taxon>Variosea</taxon>
        <taxon>Cavosteliida</taxon>
        <taxon>Cavosteliaceae</taxon>
        <taxon>Planoprotostelium</taxon>
    </lineage>
</organism>
<protein>
    <submittedName>
        <fullName evidence="1">Uncharacterized protein</fullName>
    </submittedName>
</protein>